<dbReference type="RefSeq" id="WP_124318419.1">
    <property type="nucleotide sequence ID" value="NZ_AP028155.1"/>
</dbReference>
<gene>
    <name evidence="4" type="ORF">GGR14_003795</name>
</gene>
<dbReference type="GO" id="GO:0016989">
    <property type="term" value="F:sigma factor antagonist activity"/>
    <property type="evidence" value="ECO:0007669"/>
    <property type="project" value="TreeGrafter"/>
</dbReference>
<dbReference type="Gene3D" id="2.60.120.1440">
    <property type="match status" value="1"/>
</dbReference>
<dbReference type="EMBL" id="JACIES010000015">
    <property type="protein sequence ID" value="MBB4027974.1"/>
    <property type="molecule type" value="Genomic_DNA"/>
</dbReference>
<keyword evidence="1" id="KW-0472">Membrane</keyword>
<dbReference type="InterPro" id="IPR032508">
    <property type="entry name" value="FecR_C"/>
</dbReference>
<evidence type="ECO:0000256" key="1">
    <source>
        <dbReference type="SAM" id="Phobius"/>
    </source>
</evidence>
<evidence type="ECO:0008006" key="6">
    <source>
        <dbReference type="Google" id="ProtNLM"/>
    </source>
</evidence>
<dbReference type="Pfam" id="PF04773">
    <property type="entry name" value="FecR"/>
    <property type="match status" value="1"/>
</dbReference>
<dbReference type="PIRSF" id="PIRSF018266">
    <property type="entry name" value="FecR"/>
    <property type="match status" value="1"/>
</dbReference>
<dbReference type="Pfam" id="PF16344">
    <property type="entry name" value="FecR_C"/>
    <property type="match status" value="1"/>
</dbReference>
<evidence type="ECO:0000259" key="2">
    <source>
        <dbReference type="Pfam" id="PF04773"/>
    </source>
</evidence>
<keyword evidence="1" id="KW-0812">Transmembrane</keyword>
<dbReference type="PANTHER" id="PTHR30273">
    <property type="entry name" value="PERIPLASMIC SIGNAL SENSOR AND SIGMA FACTOR ACTIVATOR FECR-RELATED"/>
    <property type="match status" value="1"/>
</dbReference>
<organism evidence="4 5">
    <name type="scientific">Butyricimonas faecihominis</name>
    <dbReference type="NCBI Taxonomy" id="1472416"/>
    <lineage>
        <taxon>Bacteria</taxon>
        <taxon>Pseudomonadati</taxon>
        <taxon>Bacteroidota</taxon>
        <taxon>Bacteroidia</taxon>
        <taxon>Bacteroidales</taxon>
        <taxon>Odoribacteraceae</taxon>
        <taxon>Butyricimonas</taxon>
    </lineage>
</organism>
<proteinExistence type="predicted"/>
<dbReference type="Proteomes" id="UP000546007">
    <property type="component" value="Unassembled WGS sequence"/>
</dbReference>
<evidence type="ECO:0000313" key="4">
    <source>
        <dbReference type="EMBL" id="MBB4027974.1"/>
    </source>
</evidence>
<dbReference type="GeneID" id="93101346"/>
<keyword evidence="1" id="KW-1133">Transmembrane helix</keyword>
<dbReference type="OrthoDB" id="1098890at2"/>
<protein>
    <recommendedName>
        <fullName evidence="6">FecR family protein</fullName>
    </recommendedName>
</protein>
<dbReference type="Gene3D" id="3.55.50.30">
    <property type="match status" value="1"/>
</dbReference>
<dbReference type="InterPro" id="IPR012373">
    <property type="entry name" value="Ferrdict_sens_TM"/>
</dbReference>
<sequence length="382" mass="43696">MKLDLHRVVELFRKSFSTSLSDAEKEELDETLQDGCLKEVYDQLSDETFVLDKFREFEIYSYKPAFNKLKIYQRHTRMSKWIAWGSSIAAILILVFVLVRPWEYHDEVQELVEVTQHIIPPGSNAAILKLADGRMIEIGEQPLELKDVQGSVVKYENGRLSYSSGEECAIKDVYNELVVPIGGECHVLLDDGTEVWLNADSKLKYPIAFSGESREVILSGEAYFDVKKDTRPFVVSLESGDVTVLGTSFGVSAYPGYPNYTTLVRGSVRFTSLRQEQVVLTPGEQAVVNISGTLEKRNVDVEEFVGWKDGVFIFKDKTLAEIMQILERWYGVNVIFQDESLKELEYTGSLERYDSINTFLQLLEKLKEIRYEIKKNTIVLFK</sequence>
<feature type="domain" description="FecR protein" evidence="2">
    <location>
        <begin position="180"/>
        <end position="268"/>
    </location>
</feature>
<keyword evidence="5" id="KW-1185">Reference proteome</keyword>
<name>A0A7W6I0S7_9BACT</name>
<dbReference type="PANTHER" id="PTHR30273:SF2">
    <property type="entry name" value="PROTEIN FECR"/>
    <property type="match status" value="1"/>
</dbReference>
<accession>A0A7W6I0S7</accession>
<evidence type="ECO:0000259" key="3">
    <source>
        <dbReference type="Pfam" id="PF16344"/>
    </source>
</evidence>
<feature type="domain" description="Protein FecR C-terminal" evidence="3">
    <location>
        <begin position="312"/>
        <end position="379"/>
    </location>
</feature>
<dbReference type="InterPro" id="IPR006860">
    <property type="entry name" value="FecR"/>
</dbReference>
<evidence type="ECO:0000313" key="5">
    <source>
        <dbReference type="Proteomes" id="UP000546007"/>
    </source>
</evidence>
<feature type="transmembrane region" description="Helical" evidence="1">
    <location>
        <begin position="81"/>
        <end position="99"/>
    </location>
</feature>
<comment type="caution">
    <text evidence="4">The sequence shown here is derived from an EMBL/GenBank/DDBJ whole genome shotgun (WGS) entry which is preliminary data.</text>
</comment>
<reference evidence="4 5" key="1">
    <citation type="submission" date="2020-08" db="EMBL/GenBank/DDBJ databases">
        <title>Genomic Encyclopedia of Type Strains, Phase IV (KMG-IV): sequencing the most valuable type-strain genomes for metagenomic binning, comparative biology and taxonomic classification.</title>
        <authorList>
            <person name="Goeker M."/>
        </authorList>
    </citation>
    <scope>NUCLEOTIDE SEQUENCE [LARGE SCALE GENOMIC DNA]</scope>
    <source>
        <strain evidence="4 5">DSM 105721</strain>
    </source>
</reference>
<dbReference type="AlphaFoldDB" id="A0A7W6I0S7"/>